<accession>A0A2G4SFF1</accession>
<dbReference type="Proteomes" id="UP000242254">
    <property type="component" value="Unassembled WGS sequence"/>
</dbReference>
<sequence>MRAYSSAFFFISSTLKKREHWAGCYANRYAHFGNRSTYRVEGTHTAIDYIGKGFFR</sequence>
<name>A0A2G4SFF1_RHIZD</name>
<proteinExistence type="predicted"/>
<organism evidence="1 2">
    <name type="scientific">Rhizopus microsporus ATCC 52813</name>
    <dbReference type="NCBI Taxonomy" id="1340429"/>
    <lineage>
        <taxon>Eukaryota</taxon>
        <taxon>Fungi</taxon>
        <taxon>Fungi incertae sedis</taxon>
        <taxon>Mucoromycota</taxon>
        <taxon>Mucoromycotina</taxon>
        <taxon>Mucoromycetes</taxon>
        <taxon>Mucorales</taxon>
        <taxon>Mucorineae</taxon>
        <taxon>Rhizopodaceae</taxon>
        <taxon>Rhizopus</taxon>
    </lineage>
</organism>
<dbReference type="GeneID" id="35443458"/>
<keyword evidence="2" id="KW-1185">Reference proteome</keyword>
<dbReference type="RefSeq" id="XP_023461195.1">
    <property type="nucleotide sequence ID" value="XM_023612469.1"/>
</dbReference>
<evidence type="ECO:0000313" key="1">
    <source>
        <dbReference type="EMBL" id="PHZ07487.1"/>
    </source>
</evidence>
<protein>
    <submittedName>
        <fullName evidence="1">Uncharacterized protein</fullName>
    </submittedName>
</protein>
<reference evidence="1 2" key="1">
    <citation type="journal article" date="2016" name="Proc. Natl. Acad. Sci. U.S.A.">
        <title>Lipid metabolic changes in an early divergent fungus govern the establishment of a mutualistic symbiosis with endobacteria.</title>
        <authorList>
            <person name="Lastovetsky O.A."/>
            <person name="Gaspar M.L."/>
            <person name="Mondo S.J."/>
            <person name="LaButti K.M."/>
            <person name="Sandor L."/>
            <person name="Grigoriev I.V."/>
            <person name="Henry S.A."/>
            <person name="Pawlowska T.E."/>
        </authorList>
    </citation>
    <scope>NUCLEOTIDE SEQUENCE [LARGE SCALE GENOMIC DNA]</scope>
    <source>
        <strain evidence="1 2">ATCC 52813</strain>
    </source>
</reference>
<gene>
    <name evidence="1" type="ORF">RHIMIDRAFT_274520</name>
</gene>
<dbReference type="AlphaFoldDB" id="A0A2G4SFF1"/>
<dbReference type="EMBL" id="KZ303875">
    <property type="protein sequence ID" value="PHZ07487.1"/>
    <property type="molecule type" value="Genomic_DNA"/>
</dbReference>
<evidence type="ECO:0000313" key="2">
    <source>
        <dbReference type="Proteomes" id="UP000242254"/>
    </source>
</evidence>